<dbReference type="SMART" id="SM00857">
    <property type="entry name" value="Resolvase"/>
    <property type="match status" value="1"/>
</dbReference>
<dbReference type="InterPro" id="IPR011109">
    <property type="entry name" value="DNA_bind_recombinase_dom"/>
</dbReference>
<feature type="active site" description="O-(5'-phospho-DNA)-serine intermediate" evidence="4 5">
    <location>
        <position position="22"/>
    </location>
</feature>
<dbReference type="PROSITE" id="PS51736">
    <property type="entry name" value="RECOMBINASES_3"/>
    <property type="match status" value="1"/>
</dbReference>
<dbReference type="InterPro" id="IPR050639">
    <property type="entry name" value="SSR_resolvase"/>
</dbReference>
<evidence type="ECO:0000259" key="7">
    <source>
        <dbReference type="PROSITE" id="PS51736"/>
    </source>
</evidence>
<evidence type="ECO:0000256" key="5">
    <source>
        <dbReference type="PROSITE-ProRule" id="PRU10137"/>
    </source>
</evidence>
<dbReference type="SUPFAM" id="SSF53041">
    <property type="entry name" value="Resolvase-like"/>
    <property type="match status" value="1"/>
</dbReference>
<feature type="region of interest" description="Disordered" evidence="6">
    <location>
        <begin position="218"/>
        <end position="248"/>
    </location>
</feature>
<protein>
    <recommendedName>
        <fullName evidence="7">Resolvase/invertase-type recombinase catalytic domain-containing protein</fullName>
    </recommendedName>
</protein>
<dbReference type="GO" id="GO:0000150">
    <property type="term" value="F:DNA strand exchange activity"/>
    <property type="evidence" value="ECO:0007669"/>
    <property type="project" value="InterPro"/>
</dbReference>
<dbReference type="GO" id="GO:0015074">
    <property type="term" value="P:DNA integration"/>
    <property type="evidence" value="ECO:0007669"/>
    <property type="project" value="UniProtKB-KW"/>
</dbReference>
<evidence type="ECO:0000256" key="3">
    <source>
        <dbReference type="ARBA" id="ARBA00023172"/>
    </source>
</evidence>
<evidence type="ECO:0000256" key="4">
    <source>
        <dbReference type="PIRSR" id="PIRSR606118-50"/>
    </source>
</evidence>
<evidence type="ECO:0000256" key="2">
    <source>
        <dbReference type="ARBA" id="ARBA00023125"/>
    </source>
</evidence>
<keyword evidence="9" id="KW-1185">Reference proteome</keyword>
<evidence type="ECO:0000313" key="8">
    <source>
        <dbReference type="EMBL" id="GHO90736.1"/>
    </source>
</evidence>
<reference evidence="8" key="1">
    <citation type="submission" date="2020-10" db="EMBL/GenBank/DDBJ databases">
        <title>Taxonomic study of unclassified bacteria belonging to the class Ktedonobacteria.</title>
        <authorList>
            <person name="Yabe S."/>
            <person name="Wang C.M."/>
            <person name="Zheng Y."/>
            <person name="Sakai Y."/>
            <person name="Cavaletti L."/>
            <person name="Monciardini P."/>
            <person name="Donadio S."/>
        </authorList>
    </citation>
    <scope>NUCLEOTIDE SEQUENCE</scope>
    <source>
        <strain evidence="8">ID150040</strain>
    </source>
</reference>
<dbReference type="InterPro" id="IPR038109">
    <property type="entry name" value="DNA_bind_recomb_sf"/>
</dbReference>
<dbReference type="Pfam" id="PF07508">
    <property type="entry name" value="Recombinase"/>
    <property type="match status" value="1"/>
</dbReference>
<dbReference type="CDD" id="cd00338">
    <property type="entry name" value="Ser_Recombinase"/>
    <property type="match status" value="1"/>
</dbReference>
<keyword evidence="1" id="KW-0229">DNA integration</keyword>
<dbReference type="AlphaFoldDB" id="A0A8J3II98"/>
<dbReference type="PANTHER" id="PTHR30461:SF23">
    <property type="entry name" value="DNA RECOMBINASE-RELATED"/>
    <property type="match status" value="1"/>
</dbReference>
<dbReference type="Proteomes" id="UP000597444">
    <property type="component" value="Unassembled WGS sequence"/>
</dbReference>
<organism evidence="8 9">
    <name type="scientific">Reticulibacter mediterranei</name>
    <dbReference type="NCBI Taxonomy" id="2778369"/>
    <lineage>
        <taxon>Bacteria</taxon>
        <taxon>Bacillati</taxon>
        <taxon>Chloroflexota</taxon>
        <taxon>Ktedonobacteria</taxon>
        <taxon>Ktedonobacterales</taxon>
        <taxon>Reticulibacteraceae</taxon>
        <taxon>Reticulibacter</taxon>
    </lineage>
</organism>
<evidence type="ECO:0000313" key="9">
    <source>
        <dbReference type="Proteomes" id="UP000597444"/>
    </source>
</evidence>
<keyword evidence="2" id="KW-0238">DNA-binding</keyword>
<name>A0A8J3II98_9CHLR</name>
<dbReference type="InterPro" id="IPR036162">
    <property type="entry name" value="Resolvase-like_N_sf"/>
</dbReference>
<dbReference type="Gene3D" id="3.40.50.1390">
    <property type="entry name" value="Resolvase, N-terminal catalytic domain"/>
    <property type="match status" value="1"/>
</dbReference>
<evidence type="ECO:0000256" key="1">
    <source>
        <dbReference type="ARBA" id="ARBA00022908"/>
    </source>
</evidence>
<dbReference type="GO" id="GO:0003677">
    <property type="term" value="F:DNA binding"/>
    <property type="evidence" value="ECO:0007669"/>
    <property type="project" value="UniProtKB-KW"/>
</dbReference>
<feature type="compositionally biased region" description="Basic and acidic residues" evidence="6">
    <location>
        <begin position="229"/>
        <end position="248"/>
    </location>
</feature>
<proteinExistence type="predicted"/>
<keyword evidence="3" id="KW-0233">DNA recombination</keyword>
<accession>A0A8J3II98</accession>
<dbReference type="InterPro" id="IPR006118">
    <property type="entry name" value="Recombinase_CS"/>
</dbReference>
<feature type="domain" description="Resolvase/invertase-type recombinase catalytic" evidence="7">
    <location>
        <begin position="14"/>
        <end position="161"/>
    </location>
</feature>
<dbReference type="Pfam" id="PF00239">
    <property type="entry name" value="Resolvase"/>
    <property type="match status" value="1"/>
</dbReference>
<dbReference type="Gene3D" id="3.90.1750.20">
    <property type="entry name" value="Putative Large Serine Recombinase, Chain B, Domain 2"/>
    <property type="match status" value="1"/>
</dbReference>
<comment type="caution">
    <text evidence="8">The sequence shown here is derived from an EMBL/GenBank/DDBJ whole genome shotgun (WGS) entry which is preliminary data.</text>
</comment>
<dbReference type="InterPro" id="IPR006119">
    <property type="entry name" value="Resolv_N"/>
</dbReference>
<sequence>MLHRQQDVLKPRKHVIIYCRVSTDKQEADGASLEYQEEKCRRYAEFHDMDVVLVLHEAKSGFIHYTLREKLTIARQFIRDHLADAIIVWDLRRFSRNFVHSAMIFEEIESAGGEIVSVSENIDNSLTGKLIRSILAWSAESEREKILEYANRHWQKRHELNLPMATSTPSYGWKWGDKDKTFFVLNREEAAVRRSIFEMFVEMDMSLRKIGHKLTMDGIPAPRQARQKQKTEEGKSEESILGKEAEEKNAPKSIPWECDTIHAYLHDVANIGTLVICKKKRVLKPDGGTTYIPHPAQKIIPHATYCFIGYV</sequence>
<gene>
    <name evidence="8" type="ORF">KSF_007840</name>
</gene>
<dbReference type="PANTHER" id="PTHR30461">
    <property type="entry name" value="DNA-INVERTASE FROM LAMBDOID PROPHAGE"/>
    <property type="match status" value="1"/>
</dbReference>
<dbReference type="EMBL" id="BNJK01000001">
    <property type="protein sequence ID" value="GHO90736.1"/>
    <property type="molecule type" value="Genomic_DNA"/>
</dbReference>
<evidence type="ECO:0000256" key="6">
    <source>
        <dbReference type="SAM" id="MobiDB-lite"/>
    </source>
</evidence>
<dbReference type="PROSITE" id="PS00397">
    <property type="entry name" value="RECOMBINASES_1"/>
    <property type="match status" value="1"/>
</dbReference>